<organism evidence="3">
    <name type="scientific">Micromonas pusilla</name>
    <name type="common">Picoplanktonic green alga</name>
    <name type="synonym">Chromulina pusilla</name>
    <dbReference type="NCBI Taxonomy" id="38833"/>
    <lineage>
        <taxon>Eukaryota</taxon>
        <taxon>Viridiplantae</taxon>
        <taxon>Chlorophyta</taxon>
        <taxon>Mamiellophyceae</taxon>
        <taxon>Mamiellales</taxon>
        <taxon>Mamiellaceae</taxon>
        <taxon>Micromonas</taxon>
    </lineage>
</organism>
<evidence type="ECO:0000256" key="2">
    <source>
        <dbReference type="SAM" id="MobiDB-lite"/>
    </source>
</evidence>
<feature type="compositionally biased region" description="Basic and acidic residues" evidence="2">
    <location>
        <begin position="36"/>
        <end position="62"/>
    </location>
</feature>
<proteinExistence type="predicted"/>
<dbReference type="AlphaFoldDB" id="A0A7S0IDW4"/>
<feature type="region of interest" description="Disordered" evidence="2">
    <location>
        <begin position="1"/>
        <end position="62"/>
    </location>
</feature>
<dbReference type="EMBL" id="HBEQ01007758">
    <property type="protein sequence ID" value="CAD8518751.1"/>
    <property type="molecule type" value="Transcribed_RNA"/>
</dbReference>
<reference evidence="3" key="1">
    <citation type="submission" date="2021-01" db="EMBL/GenBank/DDBJ databases">
        <authorList>
            <person name="Corre E."/>
            <person name="Pelletier E."/>
            <person name="Niang G."/>
            <person name="Scheremetjew M."/>
            <person name="Finn R."/>
            <person name="Kale V."/>
            <person name="Holt S."/>
            <person name="Cochrane G."/>
            <person name="Meng A."/>
            <person name="Brown T."/>
            <person name="Cohen L."/>
        </authorList>
    </citation>
    <scope>NUCLEOTIDE SEQUENCE</scope>
    <source>
        <strain evidence="3">CCMP1723</strain>
    </source>
</reference>
<keyword evidence="1" id="KW-0175">Coiled coil</keyword>
<feature type="compositionally biased region" description="Basic residues" evidence="2">
    <location>
        <begin position="1"/>
        <end position="11"/>
    </location>
</feature>
<feature type="compositionally biased region" description="Basic and acidic residues" evidence="2">
    <location>
        <begin position="163"/>
        <end position="178"/>
    </location>
</feature>
<gene>
    <name evidence="3" type="ORF">MCOM1403_LOCUS6177</name>
</gene>
<accession>A0A7S0IDW4</accession>
<feature type="coiled-coil region" evidence="1">
    <location>
        <begin position="251"/>
        <end position="323"/>
    </location>
</feature>
<protein>
    <submittedName>
        <fullName evidence="3">Uncharacterized protein</fullName>
    </submittedName>
</protein>
<sequence>MLRGVDRRRRARADGVPRRDRRRRRRVPGVALGDGAGDRELPRRPRRGRGDGARRATDDGHRRVLQRAAVQHGGRPGRIVRDRDVAACRWRRRSAAVGDALSWRRSAAVGHAPDRRHRVWVFDRRARRDRRARADARVRRHAGARVRSYRAVRDVHGVRRGRGGFDGRRRREGDDERAVGGGGEMAMKNGRWETGWYATHPTVNFFGRFVPLHLVAAREPAPVAMSSYEELKRRVAMLKQVDREETAARKAVAAQENAEVARAKAAMLAKEKENDERLHAAKKALHAATERSQAMRKQYESEVKKLQQKLDVTTGKLAASEEKASRDAVAAETRRRDALAEVNARWEADVAEREARRREETTELARLLEEARAKSSDRTSELLVRATQAEEAATAARAYSAALRDELENLKASAANDSAAWDREREELIAAHDAEVLAVDAHHEKRVEKLREEHRATLAAVDERVRGTVERMRDDNARLRSQLAASQEREGALSRVLSDQAARLLSEA</sequence>
<feature type="region of interest" description="Disordered" evidence="2">
    <location>
        <begin position="163"/>
        <end position="182"/>
    </location>
</feature>
<evidence type="ECO:0000313" key="3">
    <source>
        <dbReference type="EMBL" id="CAD8518751.1"/>
    </source>
</evidence>
<name>A0A7S0IDW4_MICPS</name>
<evidence type="ECO:0000256" key="1">
    <source>
        <dbReference type="SAM" id="Coils"/>
    </source>
</evidence>